<protein>
    <submittedName>
        <fullName evidence="2">Uncharacterized protein</fullName>
    </submittedName>
</protein>
<organism evidence="2 3">
    <name type="scientific">Buttiauxella ferragutiae ATCC 51602</name>
    <dbReference type="NCBI Taxonomy" id="1354252"/>
    <lineage>
        <taxon>Bacteria</taxon>
        <taxon>Pseudomonadati</taxon>
        <taxon>Pseudomonadota</taxon>
        <taxon>Gammaproteobacteria</taxon>
        <taxon>Enterobacterales</taxon>
        <taxon>Enterobacteriaceae</taxon>
        <taxon>Buttiauxella</taxon>
    </lineage>
</organism>
<keyword evidence="1" id="KW-1133">Transmembrane helix</keyword>
<reference evidence="2 3" key="1">
    <citation type="submission" date="2016-04" db="EMBL/GenBank/DDBJ databases">
        <title>ATOL: Assembling a taxonomically balanced genome-scale reconstruction of the evolutionary history of the Enterobacteriaceae.</title>
        <authorList>
            <person name="Plunkett G.III."/>
            <person name="Neeno-Eckwall E.C."/>
            <person name="Glasner J.D."/>
            <person name="Perna N.T."/>
        </authorList>
    </citation>
    <scope>NUCLEOTIDE SEQUENCE [LARGE SCALE GENOMIC DNA]</scope>
    <source>
        <strain evidence="2 3">ATCC 51602</strain>
    </source>
</reference>
<dbReference type="Proteomes" id="UP000078407">
    <property type="component" value="Unassembled WGS sequence"/>
</dbReference>
<name>A0ABX2W214_9ENTR</name>
<evidence type="ECO:0000256" key="1">
    <source>
        <dbReference type="SAM" id="Phobius"/>
    </source>
</evidence>
<feature type="transmembrane region" description="Helical" evidence="1">
    <location>
        <begin position="18"/>
        <end position="39"/>
    </location>
</feature>
<evidence type="ECO:0000313" key="2">
    <source>
        <dbReference type="EMBL" id="OAT24516.1"/>
    </source>
</evidence>
<accession>A0ABX2W214</accession>
<keyword evidence="3" id="KW-1185">Reference proteome</keyword>
<proteinExistence type="predicted"/>
<keyword evidence="1" id="KW-0472">Membrane</keyword>
<dbReference type="EMBL" id="LXEQ01000063">
    <property type="protein sequence ID" value="OAT24516.1"/>
    <property type="molecule type" value="Genomic_DNA"/>
</dbReference>
<keyword evidence="1" id="KW-0812">Transmembrane</keyword>
<comment type="caution">
    <text evidence="2">The sequence shown here is derived from an EMBL/GenBank/DDBJ whole genome shotgun (WGS) entry which is preliminary data.</text>
</comment>
<evidence type="ECO:0000313" key="3">
    <source>
        <dbReference type="Proteomes" id="UP000078407"/>
    </source>
</evidence>
<gene>
    <name evidence="2" type="ORF">M976_04486</name>
</gene>
<sequence>MTPQCVLKTFIGFSGLRLLLFTITLFLTAGKSFFLLIFIGQEKVCGEHKNRTNLSL</sequence>